<dbReference type="InterPro" id="IPR005018">
    <property type="entry name" value="DOMON_domain"/>
</dbReference>
<evidence type="ECO:0000259" key="10">
    <source>
        <dbReference type="PROSITE" id="PS50939"/>
    </source>
</evidence>
<dbReference type="Proteomes" id="UP000663829">
    <property type="component" value="Unassembled WGS sequence"/>
</dbReference>
<feature type="domain" description="Cytochrome b561" evidence="10">
    <location>
        <begin position="115"/>
        <end position="333"/>
    </location>
</feature>
<evidence type="ECO:0000256" key="6">
    <source>
        <dbReference type="ARBA" id="ARBA00022989"/>
    </source>
</evidence>
<dbReference type="Pfam" id="PF03188">
    <property type="entry name" value="Cytochrom_B561"/>
    <property type="match status" value="1"/>
</dbReference>
<dbReference type="PROSITE" id="PS50836">
    <property type="entry name" value="DOMON"/>
    <property type="match status" value="1"/>
</dbReference>
<keyword evidence="5" id="KW-0249">Electron transport</keyword>
<gene>
    <name evidence="11" type="ORF">GPM918_LOCUS26562</name>
    <name evidence="12" type="ORF">SRO942_LOCUS26737</name>
</gene>
<keyword evidence="13" id="KW-1185">Reference proteome</keyword>
<evidence type="ECO:0000256" key="4">
    <source>
        <dbReference type="ARBA" id="ARBA00022729"/>
    </source>
</evidence>
<evidence type="ECO:0000256" key="1">
    <source>
        <dbReference type="ARBA" id="ARBA00004370"/>
    </source>
</evidence>
<dbReference type="GO" id="GO:0016020">
    <property type="term" value="C:membrane"/>
    <property type="evidence" value="ECO:0007669"/>
    <property type="project" value="UniProtKB-SubCell"/>
</dbReference>
<dbReference type="Proteomes" id="UP000681722">
    <property type="component" value="Unassembled WGS sequence"/>
</dbReference>
<feature type="transmembrane region" description="Helical" evidence="8">
    <location>
        <begin position="154"/>
        <end position="179"/>
    </location>
</feature>
<feature type="transmembrane region" description="Helical" evidence="8">
    <location>
        <begin position="273"/>
        <end position="297"/>
    </location>
</feature>
<dbReference type="SMART" id="SM00665">
    <property type="entry name" value="B561"/>
    <property type="match status" value="1"/>
</dbReference>
<evidence type="ECO:0000256" key="3">
    <source>
        <dbReference type="ARBA" id="ARBA00022692"/>
    </source>
</evidence>
<keyword evidence="2" id="KW-0813">Transport</keyword>
<dbReference type="CDD" id="cd08760">
    <property type="entry name" value="Cyt_b561_FRRS1_like"/>
    <property type="match status" value="1"/>
</dbReference>
<keyword evidence="3 8" id="KW-0812">Transmembrane</keyword>
<evidence type="ECO:0000259" key="9">
    <source>
        <dbReference type="PROSITE" id="PS50836"/>
    </source>
</evidence>
<evidence type="ECO:0000256" key="5">
    <source>
        <dbReference type="ARBA" id="ARBA00022982"/>
    </source>
</evidence>
<evidence type="ECO:0000256" key="2">
    <source>
        <dbReference type="ARBA" id="ARBA00022448"/>
    </source>
</evidence>
<dbReference type="EMBL" id="CAJOBC010018371">
    <property type="protein sequence ID" value="CAF4036861.1"/>
    <property type="molecule type" value="Genomic_DNA"/>
</dbReference>
<name>A0A815AR14_9BILA</name>
<dbReference type="PANTHER" id="PTHR23130">
    <property type="entry name" value="CYTOCHROME B561 AND DOMON DOMAIN-CONTAINING PROTEIN"/>
    <property type="match status" value="1"/>
</dbReference>
<dbReference type="PANTHER" id="PTHR23130:SF171">
    <property type="entry name" value="OS01G0895300 PROTEIN"/>
    <property type="match status" value="1"/>
</dbReference>
<proteinExistence type="predicted"/>
<evidence type="ECO:0000256" key="7">
    <source>
        <dbReference type="ARBA" id="ARBA00023136"/>
    </source>
</evidence>
<protein>
    <recommendedName>
        <fullName evidence="14">Ferric-chelate reductase 1</fullName>
    </recommendedName>
</protein>
<dbReference type="OrthoDB" id="2419613at2759"/>
<dbReference type="InterPro" id="IPR006593">
    <property type="entry name" value="Cyt_b561/ferric_Rdtase_TM"/>
</dbReference>
<comment type="subcellular location">
    <subcellularLocation>
        <location evidence="1">Membrane</location>
    </subcellularLocation>
</comment>
<feature type="transmembrane region" description="Helical" evidence="8">
    <location>
        <begin position="241"/>
        <end position="261"/>
    </location>
</feature>
<accession>A0A815AR14</accession>
<feature type="transmembrane region" description="Helical" evidence="8">
    <location>
        <begin position="309"/>
        <end position="332"/>
    </location>
</feature>
<evidence type="ECO:0000256" key="8">
    <source>
        <dbReference type="SAM" id="Phobius"/>
    </source>
</evidence>
<dbReference type="PROSITE" id="PS50939">
    <property type="entry name" value="CYTOCHROME_B561"/>
    <property type="match status" value="1"/>
</dbReference>
<evidence type="ECO:0008006" key="14">
    <source>
        <dbReference type="Google" id="ProtNLM"/>
    </source>
</evidence>
<keyword evidence="6 8" id="KW-1133">Transmembrane helix</keyword>
<dbReference type="Gene3D" id="1.20.120.1770">
    <property type="match status" value="1"/>
</dbReference>
<feature type="transmembrane region" description="Helical" evidence="8">
    <location>
        <begin position="199"/>
        <end position="221"/>
    </location>
</feature>
<evidence type="ECO:0000313" key="12">
    <source>
        <dbReference type="EMBL" id="CAF4036861.1"/>
    </source>
</evidence>
<comment type="caution">
    <text evidence="11">The sequence shown here is derived from an EMBL/GenBank/DDBJ whole genome shotgun (WGS) entry which is preliminary data.</text>
</comment>
<feature type="transmembrane region" description="Helical" evidence="8">
    <location>
        <begin position="382"/>
        <end position="401"/>
    </location>
</feature>
<keyword evidence="7 8" id="KW-0472">Membrane</keyword>
<keyword evidence="4" id="KW-0732">Signal</keyword>
<dbReference type="AlphaFoldDB" id="A0A815AR14"/>
<dbReference type="EMBL" id="CAJNOQ010010756">
    <property type="protein sequence ID" value="CAF1260107.1"/>
    <property type="molecule type" value="Genomic_DNA"/>
</dbReference>
<sequence>MVANDLQVQQWVALGLSLDEEMGEDHVFVCQHLSDNSIVVKRLINPGGHVTPIAASSDEGGTFKATQMKLENSVVTCEFTLSNFDSGRRRRSTISALSQTTEYHPLIAAGPLDSSNSMEQHTSRQAQSQLVSLNRDEQISYNSDDNLSGGLHLMIAHGSIMIFAWILIVPTGILVARYFKKIIFTKDRKLCGEAIWFAFHRLLMSTVAILTIVGFLFIFAYKQGSWTKRSSSTKSEFAHSITGIIIISFTFLQPIIALFRCHPESRYRFIYNGIHGFIGFSIFILSIVTLFLAMHFAQFVSFKKFGQGILIGWAIWVGLAFILFEFIEFLFITKKISAAELESRESETIRLKFAAMNSRTLPTIPVSNEKPKRTQLKDGLKIVLLVVHILVALSFTLALVIKLRKKY</sequence>
<reference evidence="11" key="1">
    <citation type="submission" date="2021-02" db="EMBL/GenBank/DDBJ databases">
        <authorList>
            <person name="Nowell W R."/>
        </authorList>
    </citation>
    <scope>NUCLEOTIDE SEQUENCE</scope>
</reference>
<evidence type="ECO:0000313" key="11">
    <source>
        <dbReference type="EMBL" id="CAF1260107.1"/>
    </source>
</evidence>
<evidence type="ECO:0000313" key="13">
    <source>
        <dbReference type="Proteomes" id="UP000663829"/>
    </source>
</evidence>
<feature type="domain" description="DOMON" evidence="9">
    <location>
        <begin position="1"/>
        <end position="110"/>
    </location>
</feature>
<organism evidence="11 13">
    <name type="scientific">Didymodactylos carnosus</name>
    <dbReference type="NCBI Taxonomy" id="1234261"/>
    <lineage>
        <taxon>Eukaryota</taxon>
        <taxon>Metazoa</taxon>
        <taxon>Spiralia</taxon>
        <taxon>Gnathifera</taxon>
        <taxon>Rotifera</taxon>
        <taxon>Eurotatoria</taxon>
        <taxon>Bdelloidea</taxon>
        <taxon>Philodinida</taxon>
        <taxon>Philodinidae</taxon>
        <taxon>Didymodactylos</taxon>
    </lineage>
</organism>